<dbReference type="RefSeq" id="WP_189956378.1">
    <property type="nucleotide sequence ID" value="NZ_BMVG01000016.1"/>
</dbReference>
<feature type="compositionally biased region" description="Gly residues" evidence="1">
    <location>
        <begin position="1"/>
        <end position="11"/>
    </location>
</feature>
<evidence type="ECO:0000313" key="4">
    <source>
        <dbReference type="Proteomes" id="UP000655443"/>
    </source>
</evidence>
<evidence type="ECO:0000313" key="3">
    <source>
        <dbReference type="EMBL" id="GHE08161.1"/>
    </source>
</evidence>
<comment type="caution">
    <text evidence="3">The sequence shown here is derived from an EMBL/GenBank/DDBJ whole genome shotgun (WGS) entry which is preliminary data.</text>
</comment>
<dbReference type="AlphaFoldDB" id="A0A918YNU5"/>
<gene>
    <name evidence="3" type="ORF">GCM10010339_55450</name>
</gene>
<evidence type="ECO:0000256" key="2">
    <source>
        <dbReference type="SAM" id="Phobius"/>
    </source>
</evidence>
<keyword evidence="4" id="KW-1185">Reference proteome</keyword>
<feature type="region of interest" description="Disordered" evidence="1">
    <location>
        <begin position="81"/>
        <end position="108"/>
    </location>
</feature>
<reference evidence="3" key="2">
    <citation type="submission" date="2020-09" db="EMBL/GenBank/DDBJ databases">
        <authorList>
            <person name="Sun Q."/>
            <person name="Ohkuma M."/>
        </authorList>
    </citation>
    <scope>NUCLEOTIDE SEQUENCE</scope>
    <source>
        <strain evidence="3">JCM 4714</strain>
    </source>
</reference>
<sequence>MQWTNGSGGAYGEEPYDGAGYAFAYGHESSGTFTETATPTRAPAQHTQWTQPHPTAWDTAHGDVLTVPYPEADTQPIPFAPESAPAPWSVSGSVSGSGSQTAESEPARPVFVDVSGRRRRRVLRAARLLVIPAGGYVALLVSTVLGGTGISAPFVPQPDSAHRAPPRVTASDSPPAPGHSAGRAGSAAGHADSRPTAQRTSPPVRPTASTAPATTAPPTRATSPTATASPTPTSSSRGRALGTSHKPVK</sequence>
<accession>A0A918YNU5</accession>
<feature type="compositionally biased region" description="Low complexity" evidence="1">
    <location>
        <begin position="199"/>
        <end position="237"/>
    </location>
</feature>
<feature type="transmembrane region" description="Helical" evidence="2">
    <location>
        <begin position="128"/>
        <end position="150"/>
    </location>
</feature>
<protein>
    <submittedName>
        <fullName evidence="3">Uncharacterized protein</fullName>
    </submittedName>
</protein>
<keyword evidence="2" id="KW-1133">Transmembrane helix</keyword>
<organism evidence="3 4">
    <name type="scientific">Streptomyces alanosinicus</name>
    <dbReference type="NCBI Taxonomy" id="68171"/>
    <lineage>
        <taxon>Bacteria</taxon>
        <taxon>Bacillati</taxon>
        <taxon>Actinomycetota</taxon>
        <taxon>Actinomycetes</taxon>
        <taxon>Kitasatosporales</taxon>
        <taxon>Streptomycetaceae</taxon>
        <taxon>Streptomyces</taxon>
    </lineage>
</organism>
<reference evidence="3" key="1">
    <citation type="journal article" date="2014" name="Int. J. Syst. Evol. Microbiol.">
        <title>Complete genome sequence of Corynebacterium casei LMG S-19264T (=DSM 44701T), isolated from a smear-ripened cheese.</title>
        <authorList>
            <consortium name="US DOE Joint Genome Institute (JGI-PGF)"/>
            <person name="Walter F."/>
            <person name="Albersmeier A."/>
            <person name="Kalinowski J."/>
            <person name="Ruckert C."/>
        </authorList>
    </citation>
    <scope>NUCLEOTIDE SEQUENCE</scope>
    <source>
        <strain evidence="3">JCM 4714</strain>
    </source>
</reference>
<feature type="compositionally biased region" description="Low complexity" evidence="1">
    <location>
        <begin position="178"/>
        <end position="190"/>
    </location>
</feature>
<feature type="compositionally biased region" description="Low complexity" evidence="1">
    <location>
        <begin position="89"/>
        <end position="99"/>
    </location>
</feature>
<proteinExistence type="predicted"/>
<feature type="region of interest" description="Disordered" evidence="1">
    <location>
        <begin position="1"/>
        <end position="61"/>
    </location>
</feature>
<dbReference type="EMBL" id="BMVG01000016">
    <property type="protein sequence ID" value="GHE08161.1"/>
    <property type="molecule type" value="Genomic_DNA"/>
</dbReference>
<keyword evidence="2" id="KW-0812">Transmembrane</keyword>
<feature type="region of interest" description="Disordered" evidence="1">
    <location>
        <begin position="156"/>
        <end position="249"/>
    </location>
</feature>
<feature type="compositionally biased region" description="Polar residues" evidence="1">
    <location>
        <begin position="29"/>
        <end position="53"/>
    </location>
</feature>
<name>A0A918YNU5_9ACTN</name>
<evidence type="ECO:0000256" key="1">
    <source>
        <dbReference type="SAM" id="MobiDB-lite"/>
    </source>
</evidence>
<dbReference type="Proteomes" id="UP000655443">
    <property type="component" value="Unassembled WGS sequence"/>
</dbReference>
<keyword evidence="2" id="KW-0472">Membrane</keyword>